<feature type="transmembrane region" description="Helical" evidence="9">
    <location>
        <begin position="480"/>
        <end position="501"/>
    </location>
</feature>
<evidence type="ECO:0000256" key="2">
    <source>
        <dbReference type="ARBA" id="ARBA00005887"/>
    </source>
</evidence>
<evidence type="ECO:0000313" key="11">
    <source>
        <dbReference type="EMBL" id="BBA33885.1"/>
    </source>
</evidence>
<sequence length="584" mass="59691">MAGEHGRAPPVSADGGLRRTAAAIMLFAVALGLAPAAAAADKAGKKGQEATIELIEQKLEERLVPLEEGLQGRFEQQGQGIGALRDVLDRMSQGVRANAKSIEDLKAKLEENSIRVYERLSAEKNLVERLEALSARLAADKSSRAGHAGGRRTAPGAPNPAPQASSPSVSGAQPAIKVQAAGTARDAVLRPETAPAAVEPYDGATARLLVATLLAFAVGLGLTLLETPQLQPWAVSHAALRNFAVAAVLILAYFTIGFGGLFGEADPVSGGEPADAGLAADVADALRLYRLGLVVVGGLIVSTIVSDRVSLPGAVVLALVLGAVAYPVLGLWSVSGPGLSRHSGWLEELGFVDFAGATTLHSFAAWVALAWTRAFPVGRGFEPEGSAVRPHVSPVLFGLLIVWAGWFGLILGHQALEEPRSAFLVLNTLLAGATGLTVSLTYWVGARRGAGVGETYAGIAAGTLSGLVAISAAVDAVAPVEAMVIGGGAALLQPIASRLLAERVVREDRVAANLIAAHGVCGIWGTLCVGLFGTAGVFGFPDAGRIGIQAVGVTAVLGFGAAMGVLGVLGYRGLSRLRGVALEP</sequence>
<feature type="transmembrane region" description="Helical" evidence="9">
    <location>
        <begin position="456"/>
        <end position="474"/>
    </location>
</feature>
<keyword evidence="3" id="KW-0813">Transport</keyword>
<feature type="transmembrane region" description="Helical" evidence="9">
    <location>
        <begin position="239"/>
        <end position="262"/>
    </location>
</feature>
<dbReference type="AlphaFoldDB" id="A0A250KQE1"/>
<feature type="region of interest" description="Disordered" evidence="8">
    <location>
        <begin position="141"/>
        <end position="172"/>
    </location>
</feature>
<feature type="transmembrane region" description="Helical" evidence="9">
    <location>
        <begin position="313"/>
        <end position="334"/>
    </location>
</feature>
<dbReference type="EMBL" id="AP017928">
    <property type="protein sequence ID" value="BBA33885.1"/>
    <property type="molecule type" value="Genomic_DNA"/>
</dbReference>
<feature type="domain" description="Ammonium transporter AmtB-like" evidence="10">
    <location>
        <begin position="209"/>
        <end position="570"/>
    </location>
</feature>
<dbReference type="InterPro" id="IPR024041">
    <property type="entry name" value="NH4_transpt_AmtB-like_dom"/>
</dbReference>
<dbReference type="PANTHER" id="PTHR11730">
    <property type="entry name" value="AMMONIUM TRANSPORTER"/>
    <property type="match status" value="1"/>
</dbReference>
<evidence type="ECO:0000256" key="5">
    <source>
        <dbReference type="ARBA" id="ARBA00022989"/>
    </source>
</evidence>
<dbReference type="GO" id="GO:0016020">
    <property type="term" value="C:membrane"/>
    <property type="evidence" value="ECO:0007669"/>
    <property type="project" value="UniProtKB-SubCell"/>
</dbReference>
<dbReference type="Proteomes" id="UP000266313">
    <property type="component" value="Chromosome"/>
</dbReference>
<dbReference type="Gene3D" id="1.10.3430.10">
    <property type="entry name" value="Ammonium transporter AmtB like domains"/>
    <property type="match status" value="1"/>
</dbReference>
<evidence type="ECO:0000259" key="10">
    <source>
        <dbReference type="Pfam" id="PF00909"/>
    </source>
</evidence>
<evidence type="ECO:0000256" key="9">
    <source>
        <dbReference type="SAM" id="Phobius"/>
    </source>
</evidence>
<keyword evidence="12" id="KW-1185">Reference proteome</keyword>
<keyword evidence="7" id="KW-0924">Ammonia transport</keyword>
<dbReference type="PANTHER" id="PTHR11730:SF6">
    <property type="entry name" value="AMMONIUM TRANSPORTER"/>
    <property type="match status" value="1"/>
</dbReference>
<dbReference type="Pfam" id="PF00909">
    <property type="entry name" value="Ammonium_transp"/>
    <property type="match status" value="1"/>
</dbReference>
<evidence type="ECO:0000256" key="4">
    <source>
        <dbReference type="ARBA" id="ARBA00022692"/>
    </source>
</evidence>
<dbReference type="KEGG" id="mmai:sS8_1931"/>
<feature type="transmembrane region" description="Helical" evidence="9">
    <location>
        <begin position="208"/>
        <end position="227"/>
    </location>
</feature>
<feature type="transmembrane region" description="Helical" evidence="9">
    <location>
        <begin position="288"/>
        <end position="306"/>
    </location>
</feature>
<dbReference type="RefSeq" id="WP_119629410.1">
    <property type="nucleotide sequence ID" value="NZ_AP017928.1"/>
</dbReference>
<reference evidence="11 12" key="1">
    <citation type="submission" date="2016-12" db="EMBL/GenBank/DDBJ databases">
        <title>Genome sequencing of Methylocaldum marinum.</title>
        <authorList>
            <person name="Takeuchi M."/>
            <person name="Kamagata Y."/>
            <person name="Hiraoka S."/>
            <person name="Oshima K."/>
            <person name="Hattori M."/>
            <person name="Iwasaki W."/>
        </authorList>
    </citation>
    <scope>NUCLEOTIDE SEQUENCE [LARGE SCALE GENOMIC DNA]</scope>
    <source>
        <strain evidence="11 12">S8</strain>
    </source>
</reference>
<keyword evidence="6 9" id="KW-0472">Membrane</keyword>
<feature type="transmembrane region" description="Helical" evidence="9">
    <location>
        <begin position="354"/>
        <end position="374"/>
    </location>
</feature>
<accession>A0A250KQE1</accession>
<feature type="transmembrane region" description="Helical" evidence="9">
    <location>
        <begin position="546"/>
        <end position="569"/>
    </location>
</feature>
<evidence type="ECO:0000256" key="7">
    <source>
        <dbReference type="ARBA" id="ARBA00023177"/>
    </source>
</evidence>
<protein>
    <recommendedName>
        <fullName evidence="10">Ammonium transporter AmtB-like domain-containing protein</fullName>
    </recommendedName>
</protein>
<dbReference type="GO" id="GO:0008519">
    <property type="term" value="F:ammonium channel activity"/>
    <property type="evidence" value="ECO:0007669"/>
    <property type="project" value="InterPro"/>
</dbReference>
<evidence type="ECO:0000256" key="6">
    <source>
        <dbReference type="ARBA" id="ARBA00023136"/>
    </source>
</evidence>
<dbReference type="SUPFAM" id="SSF111352">
    <property type="entry name" value="Ammonium transporter"/>
    <property type="match status" value="1"/>
</dbReference>
<evidence type="ECO:0000313" key="12">
    <source>
        <dbReference type="Proteomes" id="UP000266313"/>
    </source>
</evidence>
<dbReference type="OrthoDB" id="9814202at2"/>
<dbReference type="GO" id="GO:0097272">
    <property type="term" value="P:ammonium homeostasis"/>
    <property type="evidence" value="ECO:0007669"/>
    <property type="project" value="TreeGrafter"/>
</dbReference>
<feature type="transmembrane region" description="Helical" evidence="9">
    <location>
        <begin position="395"/>
        <end position="416"/>
    </location>
</feature>
<comment type="similarity">
    <text evidence="2">Belongs to the ammonia transporter channel (TC 1.A.11.2) family.</text>
</comment>
<keyword evidence="5 9" id="KW-1133">Transmembrane helix</keyword>
<comment type="subcellular location">
    <subcellularLocation>
        <location evidence="1">Membrane</location>
        <topology evidence="1">Multi-pass membrane protein</topology>
    </subcellularLocation>
</comment>
<feature type="compositionally biased region" description="Low complexity" evidence="8">
    <location>
        <begin position="162"/>
        <end position="172"/>
    </location>
</feature>
<evidence type="ECO:0000256" key="8">
    <source>
        <dbReference type="SAM" id="MobiDB-lite"/>
    </source>
</evidence>
<organism evidence="11 12">
    <name type="scientific">Methylocaldum marinum</name>
    <dbReference type="NCBI Taxonomy" id="1432792"/>
    <lineage>
        <taxon>Bacteria</taxon>
        <taxon>Pseudomonadati</taxon>
        <taxon>Pseudomonadota</taxon>
        <taxon>Gammaproteobacteria</taxon>
        <taxon>Methylococcales</taxon>
        <taxon>Methylococcaceae</taxon>
        <taxon>Methylocaldum</taxon>
    </lineage>
</organism>
<dbReference type="InterPro" id="IPR029020">
    <property type="entry name" value="Ammonium/urea_transptr"/>
</dbReference>
<keyword evidence="4 9" id="KW-0812">Transmembrane</keyword>
<proteinExistence type="inferred from homology"/>
<name>A0A250KQE1_9GAMM</name>
<evidence type="ECO:0000256" key="3">
    <source>
        <dbReference type="ARBA" id="ARBA00022448"/>
    </source>
</evidence>
<gene>
    <name evidence="11" type="ORF">sS8_1931</name>
</gene>
<feature type="transmembrane region" description="Helical" evidence="9">
    <location>
        <begin position="513"/>
        <end position="540"/>
    </location>
</feature>
<feature type="transmembrane region" description="Helical" evidence="9">
    <location>
        <begin position="422"/>
        <end position="444"/>
    </location>
</feature>
<evidence type="ECO:0000256" key="1">
    <source>
        <dbReference type="ARBA" id="ARBA00004141"/>
    </source>
</evidence>